<gene>
    <name evidence="1" type="ORF">DPMN_118680</name>
</gene>
<accession>A0A9D4GKK0</accession>
<name>A0A9D4GKK0_DREPO</name>
<proteinExistence type="predicted"/>
<dbReference type="EMBL" id="JAIWYP010000005">
    <property type="protein sequence ID" value="KAH3817151.1"/>
    <property type="molecule type" value="Genomic_DNA"/>
</dbReference>
<protein>
    <submittedName>
        <fullName evidence="1">Uncharacterized protein</fullName>
    </submittedName>
</protein>
<dbReference type="Proteomes" id="UP000828390">
    <property type="component" value="Unassembled WGS sequence"/>
</dbReference>
<comment type="caution">
    <text evidence="1">The sequence shown here is derived from an EMBL/GenBank/DDBJ whole genome shotgun (WGS) entry which is preliminary data.</text>
</comment>
<evidence type="ECO:0000313" key="2">
    <source>
        <dbReference type="Proteomes" id="UP000828390"/>
    </source>
</evidence>
<organism evidence="1 2">
    <name type="scientific">Dreissena polymorpha</name>
    <name type="common">Zebra mussel</name>
    <name type="synonym">Mytilus polymorpha</name>
    <dbReference type="NCBI Taxonomy" id="45954"/>
    <lineage>
        <taxon>Eukaryota</taxon>
        <taxon>Metazoa</taxon>
        <taxon>Spiralia</taxon>
        <taxon>Lophotrochozoa</taxon>
        <taxon>Mollusca</taxon>
        <taxon>Bivalvia</taxon>
        <taxon>Autobranchia</taxon>
        <taxon>Heteroconchia</taxon>
        <taxon>Euheterodonta</taxon>
        <taxon>Imparidentia</taxon>
        <taxon>Neoheterodontei</taxon>
        <taxon>Myida</taxon>
        <taxon>Dreissenoidea</taxon>
        <taxon>Dreissenidae</taxon>
        <taxon>Dreissena</taxon>
    </lineage>
</organism>
<reference evidence="1" key="1">
    <citation type="journal article" date="2019" name="bioRxiv">
        <title>The Genome of the Zebra Mussel, Dreissena polymorpha: A Resource for Invasive Species Research.</title>
        <authorList>
            <person name="McCartney M.A."/>
            <person name="Auch B."/>
            <person name="Kono T."/>
            <person name="Mallez S."/>
            <person name="Zhang Y."/>
            <person name="Obille A."/>
            <person name="Becker A."/>
            <person name="Abrahante J.E."/>
            <person name="Garbe J."/>
            <person name="Badalamenti J.P."/>
            <person name="Herman A."/>
            <person name="Mangelson H."/>
            <person name="Liachko I."/>
            <person name="Sullivan S."/>
            <person name="Sone E.D."/>
            <person name="Koren S."/>
            <person name="Silverstein K.A.T."/>
            <person name="Beckman K.B."/>
            <person name="Gohl D.M."/>
        </authorList>
    </citation>
    <scope>NUCLEOTIDE SEQUENCE</scope>
    <source>
        <strain evidence="1">Duluth1</strain>
        <tissue evidence="1">Whole animal</tissue>
    </source>
</reference>
<evidence type="ECO:0000313" key="1">
    <source>
        <dbReference type="EMBL" id="KAH3817151.1"/>
    </source>
</evidence>
<sequence>MSSSIDISETGSIFGIPQGSMSSSIDISEVWIYFWHPTGVYVIFYGHLRSLDLFLASHRGLCLLLLTSQRSGSILGIPQGIMSSSMDISEVWIYSWHATGVYVFFY</sequence>
<reference evidence="1" key="2">
    <citation type="submission" date="2020-11" db="EMBL/GenBank/DDBJ databases">
        <authorList>
            <person name="McCartney M.A."/>
            <person name="Auch B."/>
            <person name="Kono T."/>
            <person name="Mallez S."/>
            <person name="Becker A."/>
            <person name="Gohl D.M."/>
            <person name="Silverstein K.A.T."/>
            <person name="Koren S."/>
            <person name="Bechman K.B."/>
            <person name="Herman A."/>
            <person name="Abrahante J.E."/>
            <person name="Garbe J."/>
        </authorList>
    </citation>
    <scope>NUCLEOTIDE SEQUENCE</scope>
    <source>
        <strain evidence="1">Duluth1</strain>
        <tissue evidence="1">Whole animal</tissue>
    </source>
</reference>
<dbReference type="AlphaFoldDB" id="A0A9D4GKK0"/>
<keyword evidence="2" id="KW-1185">Reference proteome</keyword>